<dbReference type="AlphaFoldDB" id="A0A346XUA6"/>
<dbReference type="PANTHER" id="PTHR33204:SF18">
    <property type="entry name" value="TRANSCRIPTIONAL REGULATORY PROTEIN"/>
    <property type="match status" value="1"/>
</dbReference>
<dbReference type="InterPro" id="IPR036390">
    <property type="entry name" value="WH_DNA-bd_sf"/>
</dbReference>
<sequence length="223" mass="24541">MRTYRQYCPIARASEIMAERWTPLVVRNLMLGAHTFNDIARGVPAMSRSMLVKRLAELEHAGVVRVTPKPTGRGSRYDLTEAGADLAAVIGALGDWGERWVEVTSAHADPGFALWAWCQAQLDRSKLPHDRVLVAFAFPEEPPANRYYWLLVEHGDAEVCYADPGGDVDLHVEAGSAAFVDWHRGVRSWEGARASGGITVTGPRHLARALGTWNLHAPTAPRP</sequence>
<organism evidence="5 6">
    <name type="scientific">Euzebya pacifica</name>
    <dbReference type="NCBI Taxonomy" id="1608957"/>
    <lineage>
        <taxon>Bacteria</taxon>
        <taxon>Bacillati</taxon>
        <taxon>Actinomycetota</taxon>
        <taxon>Nitriliruptoria</taxon>
        <taxon>Euzebyales</taxon>
    </lineage>
</organism>
<dbReference type="SUPFAM" id="SSF46785">
    <property type="entry name" value="Winged helix' DNA-binding domain"/>
    <property type="match status" value="1"/>
</dbReference>
<evidence type="ECO:0000313" key="6">
    <source>
        <dbReference type="Proteomes" id="UP000264006"/>
    </source>
</evidence>
<evidence type="ECO:0000259" key="4">
    <source>
        <dbReference type="PROSITE" id="PS51118"/>
    </source>
</evidence>
<dbReference type="Pfam" id="PF01638">
    <property type="entry name" value="HxlR"/>
    <property type="match status" value="1"/>
</dbReference>
<name>A0A346XUA6_9ACTN</name>
<dbReference type="SUPFAM" id="SSF55718">
    <property type="entry name" value="SCP-like"/>
    <property type="match status" value="1"/>
</dbReference>
<dbReference type="Gene3D" id="1.10.10.10">
    <property type="entry name" value="Winged helix-like DNA-binding domain superfamily/Winged helix DNA-binding domain"/>
    <property type="match status" value="1"/>
</dbReference>
<dbReference type="EMBL" id="CP031165">
    <property type="protein sequence ID" value="AXV05803.1"/>
    <property type="molecule type" value="Genomic_DNA"/>
</dbReference>
<dbReference type="Proteomes" id="UP000264006">
    <property type="component" value="Chromosome"/>
</dbReference>
<dbReference type="PROSITE" id="PS51118">
    <property type="entry name" value="HTH_HXLR"/>
    <property type="match status" value="1"/>
</dbReference>
<dbReference type="InterPro" id="IPR002577">
    <property type="entry name" value="HTH_HxlR"/>
</dbReference>
<dbReference type="InterPro" id="IPR036388">
    <property type="entry name" value="WH-like_DNA-bd_sf"/>
</dbReference>
<evidence type="ECO:0000256" key="2">
    <source>
        <dbReference type="ARBA" id="ARBA00023125"/>
    </source>
</evidence>
<keyword evidence="6" id="KW-1185">Reference proteome</keyword>
<dbReference type="OrthoDB" id="9792527at2"/>
<dbReference type="RefSeq" id="WP_114590554.1">
    <property type="nucleotide sequence ID" value="NZ_CP031165.1"/>
</dbReference>
<evidence type="ECO:0000256" key="3">
    <source>
        <dbReference type="ARBA" id="ARBA00023163"/>
    </source>
</evidence>
<keyword evidence="3" id="KW-0804">Transcription</keyword>
<reference evidence="5 6" key="1">
    <citation type="submission" date="2018-09" db="EMBL/GenBank/DDBJ databases">
        <title>Complete genome sequence of Euzebya sp. DY32-46 isolated from seawater of Pacific Ocean.</title>
        <authorList>
            <person name="Xu L."/>
            <person name="Wu Y.-H."/>
            <person name="Xu X.-W."/>
        </authorList>
    </citation>
    <scope>NUCLEOTIDE SEQUENCE [LARGE SCALE GENOMIC DNA]</scope>
    <source>
        <strain evidence="5 6">DY32-46</strain>
    </source>
</reference>
<accession>A0A346XUA6</accession>
<dbReference type="KEGG" id="euz:DVS28_a1103"/>
<keyword evidence="1" id="KW-0805">Transcription regulation</keyword>
<dbReference type="InterPro" id="IPR036527">
    <property type="entry name" value="SCP2_sterol-bd_dom_sf"/>
</dbReference>
<dbReference type="PANTHER" id="PTHR33204">
    <property type="entry name" value="TRANSCRIPTIONAL REGULATOR, MARR FAMILY"/>
    <property type="match status" value="1"/>
</dbReference>
<evidence type="ECO:0000313" key="5">
    <source>
        <dbReference type="EMBL" id="AXV05803.1"/>
    </source>
</evidence>
<evidence type="ECO:0000256" key="1">
    <source>
        <dbReference type="ARBA" id="ARBA00023015"/>
    </source>
</evidence>
<feature type="domain" description="HTH hxlR-type" evidence="4">
    <location>
        <begin position="8"/>
        <end position="105"/>
    </location>
</feature>
<gene>
    <name evidence="5" type="ORF">DVS28_a1103</name>
</gene>
<keyword evidence="2" id="KW-0238">DNA-binding</keyword>
<dbReference type="GO" id="GO:0003677">
    <property type="term" value="F:DNA binding"/>
    <property type="evidence" value="ECO:0007669"/>
    <property type="project" value="UniProtKB-KW"/>
</dbReference>
<protein>
    <submittedName>
        <fullName evidence="5">Transcriptional regulator, HxlR family</fullName>
    </submittedName>
</protein>
<proteinExistence type="predicted"/>